<organism evidence="2 3">
    <name type="scientific">Arenicella chitinivorans</name>
    <dbReference type="NCBI Taxonomy" id="1329800"/>
    <lineage>
        <taxon>Bacteria</taxon>
        <taxon>Pseudomonadati</taxon>
        <taxon>Pseudomonadota</taxon>
        <taxon>Gammaproteobacteria</taxon>
        <taxon>Arenicellales</taxon>
        <taxon>Arenicellaceae</taxon>
        <taxon>Arenicella</taxon>
    </lineage>
</organism>
<protein>
    <submittedName>
        <fullName evidence="2">DUF547 domain-containing protein</fullName>
    </submittedName>
</protein>
<evidence type="ECO:0000313" key="2">
    <source>
        <dbReference type="EMBL" id="GHA03458.1"/>
    </source>
</evidence>
<reference evidence="2" key="1">
    <citation type="journal article" date="2014" name="Int. J. Syst. Evol. Microbiol.">
        <title>Complete genome sequence of Corynebacterium casei LMG S-19264T (=DSM 44701T), isolated from a smear-ripened cheese.</title>
        <authorList>
            <consortium name="US DOE Joint Genome Institute (JGI-PGF)"/>
            <person name="Walter F."/>
            <person name="Albersmeier A."/>
            <person name="Kalinowski J."/>
            <person name="Ruckert C."/>
        </authorList>
    </citation>
    <scope>NUCLEOTIDE SEQUENCE</scope>
    <source>
        <strain evidence="2">KCTC 12711</strain>
    </source>
</reference>
<feature type="domain" description="DUF547" evidence="1">
    <location>
        <begin position="108"/>
        <end position="223"/>
    </location>
</feature>
<evidence type="ECO:0000313" key="3">
    <source>
        <dbReference type="Proteomes" id="UP000614811"/>
    </source>
</evidence>
<accession>A0A918VJA4</accession>
<evidence type="ECO:0000259" key="1">
    <source>
        <dbReference type="Pfam" id="PF04784"/>
    </source>
</evidence>
<name>A0A918VJA4_9GAMM</name>
<dbReference type="EMBL" id="BMXA01000002">
    <property type="protein sequence ID" value="GHA03458.1"/>
    <property type="molecule type" value="Genomic_DNA"/>
</dbReference>
<dbReference type="PANTHER" id="PTHR46361">
    <property type="entry name" value="ELECTRON CARRIER/ PROTEIN DISULFIDE OXIDOREDUCTASE"/>
    <property type="match status" value="1"/>
</dbReference>
<sequence>MFYWVEEMRVLYALRKWVVGATCSVALLVSGLVSAAPGPESKSIEFWDDYEERSLINVNHDPWQAILNRYLDDTHPSGINRFDYAGVTEVDLQRLADYLDYLQLLEPRQLNRSEQLAYWINLYNAKTVEIVIRSYQNGDEVSSIRQIRSGVFTAGPWERESVKISQQDLSLDNIEHGILRPHWQDHRLHFVLNCASLGCPNLLKTAFDGDNNEALLNGAEQAFMQHPRAARIENGQLVLSSLFDWYGKDFADDEAGMLAYLRKHVSPEVAGAIGAAGGPEFEYDWDLNKPDS</sequence>
<dbReference type="Pfam" id="PF04784">
    <property type="entry name" value="DUF547"/>
    <property type="match status" value="1"/>
</dbReference>
<dbReference type="InterPro" id="IPR006869">
    <property type="entry name" value="DUF547"/>
</dbReference>
<gene>
    <name evidence="2" type="ORF">GCM10008090_10690</name>
</gene>
<comment type="caution">
    <text evidence="2">The sequence shown here is derived from an EMBL/GenBank/DDBJ whole genome shotgun (WGS) entry which is preliminary data.</text>
</comment>
<dbReference type="RefSeq" id="WP_189399013.1">
    <property type="nucleotide sequence ID" value="NZ_BMXA01000002.1"/>
</dbReference>
<dbReference type="PANTHER" id="PTHR46361:SF3">
    <property type="entry name" value="ELECTRON CARRIER_ PROTEIN DISULFIDE OXIDOREDUCTASE"/>
    <property type="match status" value="1"/>
</dbReference>
<proteinExistence type="predicted"/>
<keyword evidence="3" id="KW-1185">Reference proteome</keyword>
<dbReference type="Proteomes" id="UP000614811">
    <property type="component" value="Unassembled WGS sequence"/>
</dbReference>
<dbReference type="AlphaFoldDB" id="A0A918VJA4"/>
<reference evidence="2" key="2">
    <citation type="submission" date="2020-09" db="EMBL/GenBank/DDBJ databases">
        <authorList>
            <person name="Sun Q."/>
            <person name="Kim S."/>
        </authorList>
    </citation>
    <scope>NUCLEOTIDE SEQUENCE</scope>
    <source>
        <strain evidence="2">KCTC 12711</strain>
    </source>
</reference>